<proteinExistence type="predicted"/>
<keyword evidence="1" id="KW-0472">Membrane</keyword>
<accession>S0KK65</accession>
<feature type="transmembrane region" description="Helical" evidence="1">
    <location>
        <begin position="32"/>
        <end position="49"/>
    </location>
</feature>
<comment type="caution">
    <text evidence="3">The sequence shown here is derived from an EMBL/GenBank/DDBJ whole genome shotgun (WGS) entry which is preliminary data.</text>
</comment>
<dbReference type="Pfam" id="PF01757">
    <property type="entry name" value="Acyl_transf_3"/>
    <property type="match status" value="1"/>
</dbReference>
<feature type="transmembrane region" description="Helical" evidence="1">
    <location>
        <begin position="69"/>
        <end position="85"/>
    </location>
</feature>
<dbReference type="EMBL" id="ASWJ01000009">
    <property type="protein sequence ID" value="EOW80224.1"/>
    <property type="molecule type" value="Genomic_DNA"/>
</dbReference>
<dbReference type="InterPro" id="IPR002656">
    <property type="entry name" value="Acyl_transf_3_dom"/>
</dbReference>
<evidence type="ECO:0000256" key="1">
    <source>
        <dbReference type="SAM" id="Phobius"/>
    </source>
</evidence>
<feature type="domain" description="Acyltransferase 3" evidence="2">
    <location>
        <begin position="7"/>
        <end position="137"/>
    </location>
</feature>
<dbReference type="GO" id="GO:0016747">
    <property type="term" value="F:acyltransferase activity, transferring groups other than amino-acyl groups"/>
    <property type="evidence" value="ECO:0007669"/>
    <property type="project" value="InterPro"/>
</dbReference>
<reference evidence="3 4" key="1">
    <citation type="submission" date="2013-03" db="EMBL/GenBank/DDBJ databases">
        <title>The Genome Sequence of Enterococcus columbae ATCC_51263 (PacBio/Illumina hybrid assembly).</title>
        <authorList>
            <consortium name="The Broad Institute Genomics Platform"/>
            <consortium name="The Broad Institute Genome Sequencing Center for Infectious Disease"/>
            <person name="Earl A."/>
            <person name="Russ C."/>
            <person name="Gilmore M."/>
            <person name="Surin D."/>
            <person name="Walker B."/>
            <person name="Young S."/>
            <person name="Zeng Q."/>
            <person name="Gargeya S."/>
            <person name="Fitzgerald M."/>
            <person name="Haas B."/>
            <person name="Abouelleil A."/>
            <person name="Allen A.W."/>
            <person name="Alvarado L."/>
            <person name="Arachchi H.M."/>
            <person name="Berlin A.M."/>
            <person name="Chapman S.B."/>
            <person name="Gainer-Dewar J."/>
            <person name="Goldberg J."/>
            <person name="Griggs A."/>
            <person name="Gujja S."/>
            <person name="Hansen M."/>
            <person name="Howarth C."/>
            <person name="Imamovic A."/>
            <person name="Ireland A."/>
            <person name="Larimer J."/>
            <person name="McCowan C."/>
            <person name="Murphy C."/>
            <person name="Pearson M."/>
            <person name="Poon T.W."/>
            <person name="Priest M."/>
            <person name="Roberts A."/>
            <person name="Saif S."/>
            <person name="Shea T."/>
            <person name="Sisk P."/>
            <person name="Sykes S."/>
            <person name="Wortman J."/>
            <person name="Nusbaum C."/>
            <person name="Birren B."/>
        </authorList>
    </citation>
    <scope>NUCLEOTIDE SEQUENCE [LARGE SCALE GENOMIC DNA]</scope>
    <source>
        <strain evidence="3 4">ATCC 51263</strain>
    </source>
</reference>
<name>S0KK65_9ENTE</name>
<sequence>MKKRSRSIDVLRGMMMTFVVIAHFNREYLHDIIFLFHMPIFFALSGLLLNRTKLVAEKSYLIGKMKSLLLPYIIYLTIDTFFVQRQRSIESLVEVIWGGRAIGGVYWYITCYLFTIFIFAILLRKFSDRMVKDLILVGGDSDSRIAPCG</sequence>
<dbReference type="Proteomes" id="UP000014113">
    <property type="component" value="Unassembled WGS sequence"/>
</dbReference>
<organism evidence="3 4">
    <name type="scientific">Enterococcus columbae DSM 7374 = ATCC 51263</name>
    <dbReference type="NCBI Taxonomy" id="1121865"/>
    <lineage>
        <taxon>Bacteria</taxon>
        <taxon>Bacillati</taxon>
        <taxon>Bacillota</taxon>
        <taxon>Bacilli</taxon>
        <taxon>Lactobacillales</taxon>
        <taxon>Enterococcaceae</taxon>
        <taxon>Enterococcus</taxon>
    </lineage>
</organism>
<keyword evidence="1" id="KW-1133">Transmembrane helix</keyword>
<feature type="transmembrane region" description="Helical" evidence="1">
    <location>
        <begin position="7"/>
        <end position="26"/>
    </location>
</feature>
<dbReference type="AlphaFoldDB" id="S0KK65"/>
<evidence type="ECO:0000313" key="3">
    <source>
        <dbReference type="EMBL" id="EOW80224.1"/>
    </source>
</evidence>
<dbReference type="RefSeq" id="WP_016183451.1">
    <property type="nucleotide sequence ID" value="NZ_JXKI01000004.1"/>
</dbReference>
<protein>
    <recommendedName>
        <fullName evidence="2">Acyltransferase 3 domain-containing protein</fullName>
    </recommendedName>
</protein>
<dbReference type="eggNOG" id="COG3594">
    <property type="taxonomic scope" value="Bacteria"/>
</dbReference>
<gene>
    <name evidence="3" type="ORF">I568_01924</name>
</gene>
<keyword evidence="1" id="KW-0812">Transmembrane</keyword>
<evidence type="ECO:0000259" key="2">
    <source>
        <dbReference type="Pfam" id="PF01757"/>
    </source>
</evidence>
<evidence type="ECO:0000313" key="4">
    <source>
        <dbReference type="Proteomes" id="UP000014113"/>
    </source>
</evidence>
<dbReference type="STRING" id="1121865.OMW_01310"/>
<feature type="transmembrane region" description="Helical" evidence="1">
    <location>
        <begin position="105"/>
        <end position="123"/>
    </location>
</feature>
<keyword evidence="4" id="KW-1185">Reference proteome</keyword>